<dbReference type="EMBL" id="MU273468">
    <property type="protein sequence ID" value="KAI0036739.1"/>
    <property type="molecule type" value="Genomic_DNA"/>
</dbReference>
<sequence>MDVPQFGAVFPPPPLSAGWTEHFSPTGVPYYYNAHTRQSTYTRPLPSFSSPTAVQVLGAKPKEKPVSKTPIPGTPWLRVKTNHGHTFFTHKAEKRSVWVVPDDIKDAVAALEREEAQQTDERDTQVARIKAEMKNTAKRKAPEEVPIAEIVVSKRARVSGEEGEGDEGDEDDGEDDGEESEEGDWQHEAAAQLAAEAEEQERIREEEEKRAKEAEEAEKSAKAKESVLQLNMPERIDLSIEEGKALFKTLLREKDINPLYPWDTSLPLFISDPRYVLLPSVSARREAFDEYCRERARELRQSQVKKEKDDPKEEFERLLQQEVTSTRTSWTDFRRKWKKDRRFYGWGRDEREREKRFRDFLKELGERKRRAAQEAETNFFSLLRESGVAKTGSEWKDVKRKVSNDPRYDAVGSSSLREELFNTFLKANSGNGSLSPHPDRASPAPAHEMMDVVEDAAEKERERKERMKRAVHERGEKIRAEREKLEQDIHRSRLGLSREESELQFRTLLTDAVRDPQATWESSLDQLGIDPRFTGSTLPVDHQFRLFDAHVASLRVKHLSNLHTLFETHAPGLNTAFSALPVDLSSSLPVKKLGYDKRAVEDAFARWQRERAHAARLGFDEMLHENAFVEFWGRLGKIGGDGIDGGVKRDDEGLEDEGEAGGGNVDMKALARTVDLSDMEKVLKNDKRYMVFEHIPEQREQWLRDYLSGLSAPKLSVHAGD</sequence>
<gene>
    <name evidence="1" type="ORF">K488DRAFT_40430</name>
</gene>
<keyword evidence="2" id="KW-1185">Reference proteome</keyword>
<proteinExistence type="predicted"/>
<evidence type="ECO:0000313" key="1">
    <source>
        <dbReference type="EMBL" id="KAI0036739.1"/>
    </source>
</evidence>
<protein>
    <submittedName>
        <fullName evidence="1">Uncharacterized protein</fullName>
    </submittedName>
</protein>
<organism evidence="1 2">
    <name type="scientific">Vararia minispora EC-137</name>
    <dbReference type="NCBI Taxonomy" id="1314806"/>
    <lineage>
        <taxon>Eukaryota</taxon>
        <taxon>Fungi</taxon>
        <taxon>Dikarya</taxon>
        <taxon>Basidiomycota</taxon>
        <taxon>Agaricomycotina</taxon>
        <taxon>Agaricomycetes</taxon>
        <taxon>Russulales</taxon>
        <taxon>Lachnocladiaceae</taxon>
        <taxon>Vararia</taxon>
    </lineage>
</organism>
<dbReference type="Proteomes" id="UP000814128">
    <property type="component" value="Unassembled WGS sequence"/>
</dbReference>
<reference evidence="1" key="1">
    <citation type="submission" date="2021-02" db="EMBL/GenBank/DDBJ databases">
        <authorList>
            <consortium name="DOE Joint Genome Institute"/>
            <person name="Ahrendt S."/>
            <person name="Looney B.P."/>
            <person name="Miyauchi S."/>
            <person name="Morin E."/>
            <person name="Drula E."/>
            <person name="Courty P.E."/>
            <person name="Chicoki N."/>
            <person name="Fauchery L."/>
            <person name="Kohler A."/>
            <person name="Kuo A."/>
            <person name="Labutti K."/>
            <person name="Pangilinan J."/>
            <person name="Lipzen A."/>
            <person name="Riley R."/>
            <person name="Andreopoulos W."/>
            <person name="He G."/>
            <person name="Johnson J."/>
            <person name="Barry K.W."/>
            <person name="Grigoriev I.V."/>
            <person name="Nagy L."/>
            <person name="Hibbett D."/>
            <person name="Henrissat B."/>
            <person name="Matheny P.B."/>
            <person name="Labbe J."/>
            <person name="Martin F."/>
        </authorList>
    </citation>
    <scope>NUCLEOTIDE SEQUENCE</scope>
    <source>
        <strain evidence="1">EC-137</strain>
    </source>
</reference>
<name>A0ACB8QY12_9AGAM</name>
<comment type="caution">
    <text evidence="1">The sequence shown here is derived from an EMBL/GenBank/DDBJ whole genome shotgun (WGS) entry which is preliminary data.</text>
</comment>
<evidence type="ECO:0000313" key="2">
    <source>
        <dbReference type="Proteomes" id="UP000814128"/>
    </source>
</evidence>
<reference evidence="1" key="2">
    <citation type="journal article" date="2022" name="New Phytol.">
        <title>Evolutionary transition to the ectomycorrhizal habit in the genomes of a hyperdiverse lineage of mushroom-forming fungi.</title>
        <authorList>
            <person name="Looney B."/>
            <person name="Miyauchi S."/>
            <person name="Morin E."/>
            <person name="Drula E."/>
            <person name="Courty P.E."/>
            <person name="Kohler A."/>
            <person name="Kuo A."/>
            <person name="LaButti K."/>
            <person name="Pangilinan J."/>
            <person name="Lipzen A."/>
            <person name="Riley R."/>
            <person name="Andreopoulos W."/>
            <person name="He G."/>
            <person name="Johnson J."/>
            <person name="Nolan M."/>
            <person name="Tritt A."/>
            <person name="Barry K.W."/>
            <person name="Grigoriev I.V."/>
            <person name="Nagy L.G."/>
            <person name="Hibbett D."/>
            <person name="Henrissat B."/>
            <person name="Matheny P.B."/>
            <person name="Labbe J."/>
            <person name="Martin F.M."/>
        </authorList>
    </citation>
    <scope>NUCLEOTIDE SEQUENCE</scope>
    <source>
        <strain evidence="1">EC-137</strain>
    </source>
</reference>
<accession>A0ACB8QY12</accession>